<comment type="caution">
    <text evidence="2">The sequence shown here is derived from an EMBL/GenBank/DDBJ whole genome shotgun (WGS) entry which is preliminary data.</text>
</comment>
<evidence type="ECO:0000313" key="2">
    <source>
        <dbReference type="EMBL" id="NDW47301.1"/>
    </source>
</evidence>
<organism evidence="2">
    <name type="scientific">Ruegeria sp. PrR005</name>
    <dbReference type="NCBI Taxonomy" id="2706882"/>
    <lineage>
        <taxon>Bacteria</taxon>
        <taxon>Pseudomonadati</taxon>
        <taxon>Pseudomonadota</taxon>
        <taxon>Alphaproteobacteria</taxon>
        <taxon>Rhodobacterales</taxon>
        <taxon>Roseobacteraceae</taxon>
        <taxon>Ruegeria</taxon>
    </lineage>
</organism>
<accession>A0A6B2NSX9</accession>
<dbReference type="PROSITE" id="PS51257">
    <property type="entry name" value="PROKAR_LIPOPROTEIN"/>
    <property type="match status" value="1"/>
</dbReference>
<gene>
    <name evidence="2" type="ORF">G0P99_20340</name>
</gene>
<protein>
    <submittedName>
        <fullName evidence="2">Uncharacterized protein</fullName>
    </submittedName>
</protein>
<dbReference type="AlphaFoldDB" id="A0A6B2NSX9"/>
<feature type="region of interest" description="Disordered" evidence="1">
    <location>
        <begin position="26"/>
        <end position="52"/>
    </location>
</feature>
<reference evidence="2" key="1">
    <citation type="submission" date="2020-02" db="EMBL/GenBank/DDBJ databases">
        <title>Delineation of the pyrene-degrading pathway in Roseobacter clade bacteria by genomic analysis.</title>
        <authorList>
            <person name="Zhou H."/>
            <person name="Wang H."/>
        </authorList>
    </citation>
    <scope>NUCLEOTIDE SEQUENCE</scope>
    <source>
        <strain evidence="2">PrR005</strain>
    </source>
</reference>
<dbReference type="EMBL" id="JAAGOX010000054">
    <property type="protein sequence ID" value="NDW47301.1"/>
    <property type="molecule type" value="Genomic_DNA"/>
</dbReference>
<sequence length="94" mass="10360">MLRLCLISLFLITACTQVPELDERIGPELQGKPFPKLVPLEQTLGPPADPEDEAKKLAANLDGRRAALEAKAQRLRQAVHDEGEDTDVNETITE</sequence>
<name>A0A6B2NSX9_9RHOB</name>
<dbReference type="RefSeq" id="WP_164132318.1">
    <property type="nucleotide sequence ID" value="NZ_JAAGOX010000054.1"/>
</dbReference>
<evidence type="ECO:0000256" key="1">
    <source>
        <dbReference type="SAM" id="MobiDB-lite"/>
    </source>
</evidence>
<proteinExistence type="predicted"/>